<comment type="caution">
    <text evidence="1">The sequence shown here is derived from an EMBL/GenBank/DDBJ whole genome shotgun (WGS) entry which is preliminary data.</text>
</comment>
<dbReference type="AlphaFoldDB" id="A0A835QRV5"/>
<sequence length="112" mass="12429">MHDNNLHLTLLLHTKSSSPSKIPCNRFARNIRSMKGKHQPANAPSQLLTKSYILYKPKANLFSSVTESLDACKTITFTLLFFSTPKAAHQARYLVTGAHALIVTFPSAWSST</sequence>
<evidence type="ECO:0000313" key="2">
    <source>
        <dbReference type="Proteomes" id="UP000639772"/>
    </source>
</evidence>
<gene>
    <name evidence="1" type="ORF">HPP92_013209</name>
</gene>
<dbReference type="Proteomes" id="UP000639772">
    <property type="component" value="Chromosome 6"/>
</dbReference>
<evidence type="ECO:0000313" key="1">
    <source>
        <dbReference type="EMBL" id="KAG0478490.1"/>
    </source>
</evidence>
<name>A0A835QRV5_VANPL</name>
<dbReference type="EMBL" id="JADCNM010000006">
    <property type="protein sequence ID" value="KAG0478490.1"/>
    <property type="molecule type" value="Genomic_DNA"/>
</dbReference>
<organism evidence="1 2">
    <name type="scientific">Vanilla planifolia</name>
    <name type="common">Vanilla</name>
    <dbReference type="NCBI Taxonomy" id="51239"/>
    <lineage>
        <taxon>Eukaryota</taxon>
        <taxon>Viridiplantae</taxon>
        <taxon>Streptophyta</taxon>
        <taxon>Embryophyta</taxon>
        <taxon>Tracheophyta</taxon>
        <taxon>Spermatophyta</taxon>
        <taxon>Magnoliopsida</taxon>
        <taxon>Liliopsida</taxon>
        <taxon>Asparagales</taxon>
        <taxon>Orchidaceae</taxon>
        <taxon>Vanilloideae</taxon>
        <taxon>Vanilleae</taxon>
        <taxon>Vanilla</taxon>
    </lineage>
</organism>
<reference evidence="1 2" key="1">
    <citation type="journal article" date="2020" name="Nat. Food">
        <title>A phased Vanilla planifolia genome enables genetic improvement of flavour and production.</title>
        <authorList>
            <person name="Hasing T."/>
            <person name="Tang H."/>
            <person name="Brym M."/>
            <person name="Khazi F."/>
            <person name="Huang T."/>
            <person name="Chambers A.H."/>
        </authorList>
    </citation>
    <scope>NUCLEOTIDE SEQUENCE [LARGE SCALE GENOMIC DNA]</scope>
    <source>
        <tissue evidence="1">Leaf</tissue>
    </source>
</reference>
<proteinExistence type="predicted"/>
<accession>A0A835QRV5</accession>
<protein>
    <submittedName>
        <fullName evidence="1">Uncharacterized protein</fullName>
    </submittedName>
</protein>